<evidence type="ECO:0000313" key="2">
    <source>
        <dbReference type="Proteomes" id="UP000000226"/>
    </source>
</evidence>
<dbReference type="OrthoDB" id="1907500at2759"/>
<dbReference type="AlphaFoldDB" id="V7B536"/>
<organism evidence="1 2">
    <name type="scientific">Phaseolus vulgaris</name>
    <name type="common">Kidney bean</name>
    <name type="synonym">French bean</name>
    <dbReference type="NCBI Taxonomy" id="3885"/>
    <lineage>
        <taxon>Eukaryota</taxon>
        <taxon>Viridiplantae</taxon>
        <taxon>Streptophyta</taxon>
        <taxon>Embryophyta</taxon>
        <taxon>Tracheophyta</taxon>
        <taxon>Spermatophyta</taxon>
        <taxon>Magnoliopsida</taxon>
        <taxon>eudicotyledons</taxon>
        <taxon>Gunneridae</taxon>
        <taxon>Pentapetalae</taxon>
        <taxon>rosids</taxon>
        <taxon>fabids</taxon>
        <taxon>Fabales</taxon>
        <taxon>Fabaceae</taxon>
        <taxon>Papilionoideae</taxon>
        <taxon>50 kb inversion clade</taxon>
        <taxon>NPAAA clade</taxon>
        <taxon>indigoferoid/millettioid clade</taxon>
        <taxon>Phaseoleae</taxon>
        <taxon>Phaseolus</taxon>
    </lineage>
</organism>
<protein>
    <recommendedName>
        <fullName evidence="3">Yippee domain-containing protein</fullName>
    </recommendedName>
</protein>
<dbReference type="Pfam" id="PF24046">
    <property type="entry name" value="At4g08330"/>
    <property type="match status" value="1"/>
</dbReference>
<dbReference type="eggNOG" id="ENOG502RZYC">
    <property type="taxonomic scope" value="Eukaryota"/>
</dbReference>
<dbReference type="PANTHER" id="PTHR33674">
    <property type="entry name" value="METHIONINE-S-OXIDE REDUCTASE"/>
    <property type="match status" value="1"/>
</dbReference>
<dbReference type="OMA" id="CIPYFSK"/>
<dbReference type="Gramene" id="ESW13022">
    <property type="protein sequence ID" value="ESW13022"/>
    <property type="gene ID" value="PHAVU_008G161200g"/>
</dbReference>
<name>V7B536_PHAVU</name>
<reference evidence="2" key="1">
    <citation type="journal article" date="2014" name="Nat. Genet.">
        <title>A reference genome for common bean and genome-wide analysis of dual domestications.</title>
        <authorList>
            <person name="Schmutz J."/>
            <person name="McClean P.E."/>
            <person name="Mamidi S."/>
            <person name="Wu G.A."/>
            <person name="Cannon S.B."/>
            <person name="Grimwood J."/>
            <person name="Jenkins J."/>
            <person name="Shu S."/>
            <person name="Song Q."/>
            <person name="Chavarro C."/>
            <person name="Torres-Torres M."/>
            <person name="Geffroy V."/>
            <person name="Moghaddam S.M."/>
            <person name="Gao D."/>
            <person name="Abernathy B."/>
            <person name="Barry K."/>
            <person name="Blair M."/>
            <person name="Brick M.A."/>
            <person name="Chovatia M."/>
            <person name="Gepts P."/>
            <person name="Goodstein D.M."/>
            <person name="Gonzales M."/>
            <person name="Hellsten U."/>
            <person name="Hyten D.L."/>
            <person name="Jia G."/>
            <person name="Kelly J.D."/>
            <person name="Kudrna D."/>
            <person name="Lee R."/>
            <person name="Richard M.M."/>
            <person name="Miklas P.N."/>
            <person name="Osorno J.M."/>
            <person name="Rodrigues J."/>
            <person name="Thareau V."/>
            <person name="Urrea C.A."/>
            <person name="Wang M."/>
            <person name="Yu Y."/>
            <person name="Zhang M."/>
            <person name="Wing R.A."/>
            <person name="Cregan P.B."/>
            <person name="Rokhsar D.S."/>
            <person name="Jackson S.A."/>
        </authorList>
    </citation>
    <scope>NUCLEOTIDE SEQUENCE [LARGE SCALE GENOMIC DNA]</scope>
    <source>
        <strain evidence="2">cv. G19833</strain>
    </source>
</reference>
<gene>
    <name evidence="1" type="ORF">PHAVU_008G161200g</name>
</gene>
<dbReference type="STRING" id="3885.V7B536"/>
<proteinExistence type="predicted"/>
<dbReference type="Proteomes" id="UP000000226">
    <property type="component" value="Chromosome 8"/>
</dbReference>
<dbReference type="InterPro" id="IPR045282">
    <property type="entry name" value="At4g08330-like"/>
</dbReference>
<dbReference type="EMBL" id="CM002295">
    <property type="protein sequence ID" value="ESW13022.1"/>
    <property type="molecule type" value="Genomic_DNA"/>
</dbReference>
<evidence type="ECO:0000313" key="1">
    <source>
        <dbReference type="EMBL" id="ESW13022.1"/>
    </source>
</evidence>
<dbReference type="PhylomeDB" id="V7B536"/>
<sequence>MGDSVFKQDGHFNRTYSYQSCSSQRDVRYSCGTCGYELNLSSSNRNTSSIGSKYGKSIKRGIISFFNIDLSRFTQVDEIQCVPHFDKHSWGLFRRRTKLLCRKCSNHIGNAHNGYTTSFPLVSDGAESSPSSKVASHTKYDIRIRTLQPSSSERSGTLVFA</sequence>
<evidence type="ECO:0008006" key="3">
    <source>
        <dbReference type="Google" id="ProtNLM"/>
    </source>
</evidence>
<accession>V7B536</accession>
<dbReference type="PANTHER" id="PTHR33674:SF8">
    <property type="entry name" value="OS01G0833400 PROTEIN"/>
    <property type="match status" value="1"/>
</dbReference>
<keyword evidence="2" id="KW-1185">Reference proteome</keyword>